<dbReference type="Pfam" id="PF00109">
    <property type="entry name" value="ketoacyl-synt"/>
    <property type="match status" value="1"/>
</dbReference>
<dbReference type="AlphaFoldDB" id="A0A8J8M8P9"/>
<dbReference type="InterPro" id="IPR014031">
    <property type="entry name" value="Ketoacyl_synth_C"/>
</dbReference>
<dbReference type="SMART" id="SM00825">
    <property type="entry name" value="PKS_KS"/>
    <property type="match status" value="1"/>
</dbReference>
<protein>
    <submittedName>
        <fullName evidence="5">Polyketide beta-ketoacyl:ACP synthase</fullName>
    </submittedName>
</protein>
<dbReference type="PROSITE" id="PS52004">
    <property type="entry name" value="KS3_2"/>
    <property type="match status" value="1"/>
</dbReference>
<dbReference type="PANTHER" id="PTHR11712">
    <property type="entry name" value="POLYKETIDE SYNTHASE-RELATED"/>
    <property type="match status" value="1"/>
</dbReference>
<dbReference type="PANTHER" id="PTHR11712:SF336">
    <property type="entry name" value="3-OXOACYL-[ACYL-CARRIER-PROTEIN] SYNTHASE, MITOCHONDRIAL"/>
    <property type="match status" value="1"/>
</dbReference>
<dbReference type="InterPro" id="IPR016039">
    <property type="entry name" value="Thiolase-like"/>
</dbReference>
<gene>
    <name evidence="5" type="ORF">HYG85_05770</name>
</gene>
<sequence>MKNYNNIIISGIGITSSIGQGKKAFTQALMEGRHRFDIMKRPGRQNGTSFIGAEIDEITYPDSISKKVLRTASFSAKTAMVTLDEAWKEAKLDDCDSSRIGLVVGGSNIQQREQLLIHEKYKNRFGFISPTYGLSFMDSDICGLCTEHFGIKGMSYTLGGASASGQAAIIQGLQSILSGQIDVCIVIGALMDLSYWECQAFRSLGAMGSDAYADEPEKACRPFDENHDGFIYGEACGAVVIERVDTASKRKVEPYAQLLGWSTVLDGNRNPNPSYEGELSTIKKTMEKANLEPHEVDYVNPHGSGSKIGDETELKAICDSGLSHAYLNATKSITGHGLSSAGTIELIATMLQMKEGKLHPTINLDNPINTSLNWVKSKPVSYEAKTAINISIGFGGINTAICLRKI</sequence>
<dbReference type="CDD" id="cd00834">
    <property type="entry name" value="KAS_I_II"/>
    <property type="match status" value="1"/>
</dbReference>
<dbReference type="RefSeq" id="WP_212692681.1">
    <property type="nucleotide sequence ID" value="NZ_CP058561.1"/>
</dbReference>
<dbReference type="GO" id="GO:0005829">
    <property type="term" value="C:cytosol"/>
    <property type="evidence" value="ECO:0007669"/>
    <property type="project" value="TreeGrafter"/>
</dbReference>
<proteinExistence type="inferred from homology"/>
<evidence type="ECO:0000256" key="2">
    <source>
        <dbReference type="ARBA" id="ARBA00022679"/>
    </source>
</evidence>
<evidence type="ECO:0000313" key="5">
    <source>
        <dbReference type="EMBL" id="QUH28457.1"/>
    </source>
</evidence>
<dbReference type="InterPro" id="IPR000794">
    <property type="entry name" value="Beta-ketoacyl_synthase"/>
</dbReference>
<evidence type="ECO:0000313" key="6">
    <source>
        <dbReference type="Proteomes" id="UP000677305"/>
    </source>
</evidence>
<name>A0A8J8M8P9_9FIRM</name>
<keyword evidence="2 3" id="KW-0808">Transferase</keyword>
<organism evidence="5 6">
    <name type="scientific">Vallitalea guaymasensis</name>
    <dbReference type="NCBI Taxonomy" id="1185412"/>
    <lineage>
        <taxon>Bacteria</taxon>
        <taxon>Bacillati</taxon>
        <taxon>Bacillota</taxon>
        <taxon>Clostridia</taxon>
        <taxon>Lachnospirales</taxon>
        <taxon>Vallitaleaceae</taxon>
        <taxon>Vallitalea</taxon>
    </lineage>
</organism>
<dbReference type="GO" id="GO:0006633">
    <property type="term" value="P:fatty acid biosynthetic process"/>
    <property type="evidence" value="ECO:0007669"/>
    <property type="project" value="TreeGrafter"/>
</dbReference>
<feature type="domain" description="Ketosynthase family 3 (KS3)" evidence="4">
    <location>
        <begin position="4"/>
        <end position="405"/>
    </location>
</feature>
<keyword evidence="6" id="KW-1185">Reference proteome</keyword>
<dbReference type="Pfam" id="PF02801">
    <property type="entry name" value="Ketoacyl-synt_C"/>
    <property type="match status" value="1"/>
</dbReference>
<evidence type="ECO:0000256" key="1">
    <source>
        <dbReference type="ARBA" id="ARBA00008467"/>
    </source>
</evidence>
<dbReference type="InterPro" id="IPR020841">
    <property type="entry name" value="PKS_Beta-ketoAc_synthase_dom"/>
</dbReference>
<dbReference type="NCBIfam" id="NF005490">
    <property type="entry name" value="PRK07103.1"/>
    <property type="match status" value="1"/>
</dbReference>
<accession>A0A8J8M8P9</accession>
<dbReference type="GO" id="GO:0004315">
    <property type="term" value="F:3-oxoacyl-[acyl-carrier-protein] synthase activity"/>
    <property type="evidence" value="ECO:0007669"/>
    <property type="project" value="TreeGrafter"/>
</dbReference>
<dbReference type="SUPFAM" id="SSF53901">
    <property type="entry name" value="Thiolase-like"/>
    <property type="match status" value="2"/>
</dbReference>
<evidence type="ECO:0000259" key="4">
    <source>
        <dbReference type="PROSITE" id="PS52004"/>
    </source>
</evidence>
<comment type="similarity">
    <text evidence="1 3">Belongs to the thiolase-like superfamily. Beta-ketoacyl-ACP synthases family.</text>
</comment>
<dbReference type="Gene3D" id="3.40.47.10">
    <property type="match status" value="2"/>
</dbReference>
<dbReference type="InterPro" id="IPR014030">
    <property type="entry name" value="Ketoacyl_synth_N"/>
</dbReference>
<dbReference type="Proteomes" id="UP000677305">
    <property type="component" value="Chromosome"/>
</dbReference>
<reference evidence="5 6" key="1">
    <citation type="submission" date="2020-07" db="EMBL/GenBank/DDBJ databases">
        <title>Vallitalea guaymasensis genome.</title>
        <authorList>
            <person name="Postec A."/>
        </authorList>
    </citation>
    <scope>NUCLEOTIDE SEQUENCE [LARGE SCALE GENOMIC DNA]</scope>
    <source>
        <strain evidence="5 6">Ra1766G1</strain>
    </source>
</reference>
<evidence type="ECO:0000256" key="3">
    <source>
        <dbReference type="RuleBase" id="RU003694"/>
    </source>
</evidence>
<dbReference type="EMBL" id="CP058561">
    <property type="protein sequence ID" value="QUH28457.1"/>
    <property type="molecule type" value="Genomic_DNA"/>
</dbReference>
<dbReference type="KEGG" id="vgu:HYG85_05770"/>